<reference evidence="1 2" key="1">
    <citation type="submission" date="2023-07" db="EMBL/GenBank/DDBJ databases">
        <authorList>
            <person name="Lian W.-H."/>
        </authorList>
    </citation>
    <scope>NUCLEOTIDE SEQUENCE [LARGE SCALE GENOMIC DNA]</scope>
    <source>
        <strain evidence="1 2">SYSU DXS3180</strain>
    </source>
</reference>
<gene>
    <name evidence="1" type="ORF">QTN47_11170</name>
</gene>
<evidence type="ECO:0000313" key="2">
    <source>
        <dbReference type="Proteomes" id="UP001560573"/>
    </source>
</evidence>
<name>A0ABV3ZDV1_9BACT</name>
<keyword evidence="2" id="KW-1185">Reference proteome</keyword>
<dbReference type="EMBL" id="JAULBC010000003">
    <property type="protein sequence ID" value="MEX6688059.1"/>
    <property type="molecule type" value="Genomic_DNA"/>
</dbReference>
<protein>
    <submittedName>
        <fullName evidence="1">Uncharacterized protein</fullName>
    </submittedName>
</protein>
<accession>A0ABV3ZDV1</accession>
<organism evidence="1 2">
    <name type="scientific">Danxiaibacter flavus</name>
    <dbReference type="NCBI Taxonomy" id="3049108"/>
    <lineage>
        <taxon>Bacteria</taxon>
        <taxon>Pseudomonadati</taxon>
        <taxon>Bacteroidota</taxon>
        <taxon>Chitinophagia</taxon>
        <taxon>Chitinophagales</taxon>
        <taxon>Chitinophagaceae</taxon>
        <taxon>Danxiaibacter</taxon>
    </lineage>
</organism>
<evidence type="ECO:0000313" key="1">
    <source>
        <dbReference type="EMBL" id="MEX6688059.1"/>
    </source>
</evidence>
<sequence>METNSNNQEILLITASHFSRLQLCDKNFSVNNDIFSNADKLEEACWNGLLNDMLPEIIEKSSDGKRLPLAQIWQGVSFLQIELKETYDLVEMESSINPYFFMHVINYN</sequence>
<proteinExistence type="predicted"/>
<dbReference type="Proteomes" id="UP001560573">
    <property type="component" value="Unassembled WGS sequence"/>
</dbReference>
<dbReference type="RefSeq" id="WP_369329466.1">
    <property type="nucleotide sequence ID" value="NZ_JAULBC010000003.1"/>
</dbReference>
<comment type="caution">
    <text evidence="1">The sequence shown here is derived from an EMBL/GenBank/DDBJ whole genome shotgun (WGS) entry which is preliminary data.</text>
</comment>